<feature type="domain" description="Aminoglycoside phosphotransferase" evidence="1">
    <location>
        <begin position="42"/>
        <end position="194"/>
    </location>
</feature>
<dbReference type="OrthoDB" id="2906425at2759"/>
<dbReference type="InterPro" id="IPR051678">
    <property type="entry name" value="AGP_Transferase"/>
</dbReference>
<accession>A0A2A9NI45</accession>
<dbReference type="EMBL" id="KZ302082">
    <property type="protein sequence ID" value="PFH47971.1"/>
    <property type="molecule type" value="Genomic_DNA"/>
</dbReference>
<proteinExistence type="predicted"/>
<dbReference type="STRING" id="703135.A0A2A9NI45"/>
<dbReference type="InterPro" id="IPR011009">
    <property type="entry name" value="Kinase-like_dom_sf"/>
</dbReference>
<dbReference type="PANTHER" id="PTHR21310">
    <property type="entry name" value="AMINOGLYCOSIDE PHOSPHOTRANSFERASE-RELATED-RELATED"/>
    <property type="match status" value="1"/>
</dbReference>
<name>A0A2A9NI45_9AGAR</name>
<dbReference type="Proteomes" id="UP000242287">
    <property type="component" value="Unassembled WGS sequence"/>
</dbReference>
<dbReference type="PANTHER" id="PTHR21310:SF55">
    <property type="entry name" value="AMINOGLYCOSIDE PHOSPHOTRANSFERASE DOMAIN-CONTAINING PROTEIN"/>
    <property type="match status" value="1"/>
</dbReference>
<dbReference type="InterPro" id="IPR002575">
    <property type="entry name" value="Aminoglycoside_PTrfase"/>
</dbReference>
<dbReference type="Pfam" id="PF01636">
    <property type="entry name" value="APH"/>
    <property type="match status" value="1"/>
</dbReference>
<evidence type="ECO:0000313" key="2">
    <source>
        <dbReference type="EMBL" id="PFH47971.1"/>
    </source>
</evidence>
<evidence type="ECO:0000313" key="3">
    <source>
        <dbReference type="Proteomes" id="UP000242287"/>
    </source>
</evidence>
<evidence type="ECO:0000259" key="1">
    <source>
        <dbReference type="Pfam" id="PF01636"/>
    </source>
</evidence>
<sequence length="194" mass="21731">MTWIGHIKLWAYHLLSTPTEFHNIRYFKFGIPLALAIKCSPPSAGSEVDALRFLNNCGLRLPVPRFVDTFVIDGKTYTIMSRLPGDLLREKHVSMSSEELNTVIDDLFGVMLSAGGRGMPSLVTFAGMLEGPFNDVLDCYVFLAAHLVFSRVELTEQYSKTCESLSADEIVYFHADLRSHNILVKDDRLSGIID</sequence>
<organism evidence="2 3">
    <name type="scientific">Amanita thiersii Skay4041</name>
    <dbReference type="NCBI Taxonomy" id="703135"/>
    <lineage>
        <taxon>Eukaryota</taxon>
        <taxon>Fungi</taxon>
        <taxon>Dikarya</taxon>
        <taxon>Basidiomycota</taxon>
        <taxon>Agaricomycotina</taxon>
        <taxon>Agaricomycetes</taxon>
        <taxon>Agaricomycetidae</taxon>
        <taxon>Agaricales</taxon>
        <taxon>Pluteineae</taxon>
        <taxon>Amanitaceae</taxon>
        <taxon>Amanita</taxon>
    </lineage>
</organism>
<gene>
    <name evidence="2" type="ORF">AMATHDRAFT_6235</name>
</gene>
<reference evidence="2 3" key="1">
    <citation type="submission" date="2014-02" db="EMBL/GenBank/DDBJ databases">
        <title>Transposable element dynamics among asymbiotic and ectomycorrhizal Amanita fungi.</title>
        <authorList>
            <consortium name="DOE Joint Genome Institute"/>
            <person name="Hess J."/>
            <person name="Skrede I."/>
            <person name="Wolfe B."/>
            <person name="LaButti K."/>
            <person name="Ohm R.A."/>
            <person name="Grigoriev I.V."/>
            <person name="Pringle A."/>
        </authorList>
    </citation>
    <scope>NUCLEOTIDE SEQUENCE [LARGE SCALE GENOMIC DNA]</scope>
    <source>
        <strain evidence="2 3">SKay4041</strain>
    </source>
</reference>
<dbReference type="AlphaFoldDB" id="A0A2A9NI45"/>
<protein>
    <recommendedName>
        <fullName evidence="1">Aminoglycoside phosphotransferase domain-containing protein</fullName>
    </recommendedName>
</protein>
<keyword evidence="3" id="KW-1185">Reference proteome</keyword>
<dbReference type="SUPFAM" id="SSF56112">
    <property type="entry name" value="Protein kinase-like (PK-like)"/>
    <property type="match status" value="1"/>
</dbReference>